<dbReference type="RefSeq" id="WP_017512242.1">
    <property type="nucleotide sequence ID" value="NZ_CP037901.1"/>
</dbReference>
<dbReference type="PANTHER" id="PTHR36509:SF2">
    <property type="entry name" value="BLL3101 PROTEIN"/>
    <property type="match status" value="1"/>
</dbReference>
<name>A0A482IXE6_9BURK</name>
<gene>
    <name evidence="3" type="ORF">DDF84_026005</name>
</gene>
<dbReference type="Pfam" id="PF06863">
    <property type="entry name" value="DUF1254"/>
    <property type="match status" value="1"/>
</dbReference>
<feature type="domain" description="DUF1214" evidence="1">
    <location>
        <begin position="305"/>
        <end position="414"/>
    </location>
</feature>
<dbReference type="PANTHER" id="PTHR36509">
    <property type="entry name" value="BLL3101 PROTEIN"/>
    <property type="match status" value="1"/>
</dbReference>
<dbReference type="AlphaFoldDB" id="A0A482IXE6"/>
<feature type="domain" description="DUF1254" evidence="2">
    <location>
        <begin position="43"/>
        <end position="176"/>
    </location>
</feature>
<dbReference type="EMBL" id="CP037901">
    <property type="protein sequence ID" value="QBP13101.1"/>
    <property type="molecule type" value="Genomic_DNA"/>
</dbReference>
<protein>
    <submittedName>
        <fullName evidence="3">DUF1254 domain-containing protein</fullName>
    </submittedName>
</protein>
<dbReference type="OrthoDB" id="104565at2"/>
<evidence type="ECO:0000313" key="4">
    <source>
        <dbReference type="Proteomes" id="UP000253772"/>
    </source>
</evidence>
<accession>A0A482IXE6</accession>
<dbReference type="InterPro" id="IPR037049">
    <property type="entry name" value="DUF1214_C_sf"/>
</dbReference>
<evidence type="ECO:0000313" key="3">
    <source>
        <dbReference type="EMBL" id="QBP13101.1"/>
    </source>
</evidence>
<dbReference type="Gene3D" id="2.60.40.1610">
    <property type="entry name" value="Domain of unknown function DUF1254"/>
    <property type="match status" value="1"/>
</dbReference>
<dbReference type="Pfam" id="PF06742">
    <property type="entry name" value="DUF1214"/>
    <property type="match status" value="1"/>
</dbReference>
<dbReference type="InterPro" id="IPR037050">
    <property type="entry name" value="DUF1254_sf"/>
</dbReference>
<dbReference type="Proteomes" id="UP000253772">
    <property type="component" value="Chromosome c2"/>
</dbReference>
<evidence type="ECO:0000259" key="1">
    <source>
        <dbReference type="Pfam" id="PF06742"/>
    </source>
</evidence>
<reference evidence="3 4" key="1">
    <citation type="submission" date="2019-03" db="EMBL/GenBank/DDBJ databases">
        <title>Comparative insights into the high quality Complete genome sequence of highly metal resistant Cupriavidus metallidurans strain BS1 isolated from a gold-copper mine.</title>
        <authorList>
            <person name="Mazhar H.S."/>
            <person name="Rensing C."/>
        </authorList>
    </citation>
    <scope>NUCLEOTIDE SEQUENCE [LARGE SCALE GENOMIC DNA]</scope>
    <source>
        <strain evidence="3 4">BS1</strain>
    </source>
</reference>
<proteinExistence type="predicted"/>
<dbReference type="Gene3D" id="2.60.120.600">
    <property type="entry name" value="Domain of unknown function DUF1214, C-terminal domain"/>
    <property type="match status" value="1"/>
</dbReference>
<dbReference type="InterPro" id="IPR010621">
    <property type="entry name" value="DUF1214"/>
</dbReference>
<dbReference type="SUPFAM" id="SSF160935">
    <property type="entry name" value="VPA0735-like"/>
    <property type="match status" value="1"/>
</dbReference>
<organism evidence="3 4">
    <name type="scientific">Cupriavidus metallidurans</name>
    <dbReference type="NCBI Taxonomy" id="119219"/>
    <lineage>
        <taxon>Bacteria</taxon>
        <taxon>Pseudomonadati</taxon>
        <taxon>Pseudomonadota</taxon>
        <taxon>Betaproteobacteria</taxon>
        <taxon>Burkholderiales</taxon>
        <taxon>Burkholderiaceae</taxon>
        <taxon>Cupriavidus</taxon>
    </lineage>
</organism>
<sequence>MTLNATTLDQRIGDAFVYTFPLHDVARTRWRFTQQETTRGKPPNRLHHNRHLLDDRARQVTMPNNDTLYSSAWLDLSDAPVTLAMPDMGDRYYSVALLDAFTNNFACLGPRTNGLGAHTFVIAGPAHHASAATALPVGATLVRAPCNDVWLLARTLVDGEHDAPAVHALQDQMQLQASAREPERFITTPDESSPAAYLSLVNETLARNGVPADEQFMVDGWADLGIRPGALDAWSTLDPQVRDAWTRLWPALRHRLEHPPKGSIRRSGPKGSWFSGTDHIGNFGKDYVYRAYIALVGLGALERAEAIYATALVDGDGQALDGGHRYRLHVPANMPVDAFWSLSMYEFEPDGRRFFTANPIRRYAIGDRTPGLIRNADGSLDIAIQHAQPEAGTANWLPAPAGRFSMALRYYHPQADLIEHRFVMADTERVAG</sequence>
<evidence type="ECO:0000259" key="2">
    <source>
        <dbReference type="Pfam" id="PF06863"/>
    </source>
</evidence>
<dbReference type="InterPro" id="IPR010679">
    <property type="entry name" value="DUF1254"/>
</dbReference>